<dbReference type="Gene3D" id="3.30.420.10">
    <property type="entry name" value="Ribonuclease H-like superfamily/Ribonuclease H"/>
    <property type="match status" value="1"/>
</dbReference>
<evidence type="ECO:0000313" key="4">
    <source>
        <dbReference type="Proteomes" id="UP000036503"/>
    </source>
</evidence>
<dbReference type="PATRIC" id="fig|1122219.3.peg.785"/>
<dbReference type="Pfam" id="PF13276">
    <property type="entry name" value="HTH_21"/>
    <property type="match status" value="1"/>
</dbReference>
<feature type="domain" description="Integrase catalytic" evidence="2">
    <location>
        <begin position="106"/>
        <end position="268"/>
    </location>
</feature>
<evidence type="ECO:0000313" key="3">
    <source>
        <dbReference type="EMBL" id="KMO86759.1"/>
    </source>
</evidence>
<keyword evidence="4" id="KW-1185">Reference proteome</keyword>
<dbReference type="Proteomes" id="UP000036503">
    <property type="component" value="Unassembled WGS sequence"/>
</dbReference>
<dbReference type="EMBL" id="LEKT01000016">
    <property type="protein sequence ID" value="KMO86759.1"/>
    <property type="molecule type" value="Genomic_DNA"/>
</dbReference>
<comment type="function">
    <text evidence="1">Involved in the transposition of the insertion sequence.</text>
</comment>
<accession>A0A0J6WW04</accession>
<dbReference type="NCBIfam" id="NF033516">
    <property type="entry name" value="transpos_IS3"/>
    <property type="match status" value="1"/>
</dbReference>
<protein>
    <submittedName>
        <fullName evidence="3">Integrase</fullName>
    </submittedName>
</protein>
<dbReference type="PROSITE" id="PS50994">
    <property type="entry name" value="INTEGRASE"/>
    <property type="match status" value="1"/>
</dbReference>
<dbReference type="PANTHER" id="PTHR46889">
    <property type="entry name" value="TRANSPOSASE INSF FOR INSERTION SEQUENCE IS3B-RELATED"/>
    <property type="match status" value="1"/>
</dbReference>
<dbReference type="GO" id="GO:0015074">
    <property type="term" value="P:DNA integration"/>
    <property type="evidence" value="ECO:0007669"/>
    <property type="project" value="InterPro"/>
</dbReference>
<dbReference type="GO" id="GO:0003676">
    <property type="term" value="F:nucleic acid binding"/>
    <property type="evidence" value="ECO:0007669"/>
    <property type="project" value="InterPro"/>
</dbReference>
<evidence type="ECO:0000259" key="2">
    <source>
        <dbReference type="PROSITE" id="PS50994"/>
    </source>
</evidence>
<gene>
    <name evidence="3" type="ORF">AB840_06530</name>
</gene>
<name>A0A0J6WW04_9FIRM</name>
<evidence type="ECO:0000256" key="1">
    <source>
        <dbReference type="ARBA" id="ARBA00002286"/>
    </source>
</evidence>
<dbReference type="InterPro" id="IPR048020">
    <property type="entry name" value="Transpos_IS3"/>
</dbReference>
<dbReference type="Pfam" id="PF00665">
    <property type="entry name" value="rve"/>
    <property type="match status" value="1"/>
</dbReference>
<dbReference type="Pfam" id="PF13333">
    <property type="entry name" value="rve_2"/>
    <property type="match status" value="1"/>
</dbReference>
<dbReference type="InParanoid" id="A0A0J6WW04"/>
<dbReference type="InterPro" id="IPR036397">
    <property type="entry name" value="RNaseH_sf"/>
</dbReference>
<proteinExistence type="predicted"/>
<organism evidence="3 4">
    <name type="scientific">Megasphaera cerevisiae DSM 20462</name>
    <dbReference type="NCBI Taxonomy" id="1122219"/>
    <lineage>
        <taxon>Bacteria</taxon>
        <taxon>Bacillati</taxon>
        <taxon>Bacillota</taxon>
        <taxon>Negativicutes</taxon>
        <taxon>Veillonellales</taxon>
        <taxon>Veillonellaceae</taxon>
        <taxon>Megasphaera</taxon>
    </lineage>
</organism>
<dbReference type="InterPro" id="IPR025948">
    <property type="entry name" value="HTH-like_dom"/>
</dbReference>
<comment type="caution">
    <text evidence="3">The sequence shown here is derived from an EMBL/GenBank/DDBJ whole genome shotgun (WGS) entry which is preliminary data.</text>
</comment>
<dbReference type="AlphaFoldDB" id="A0A0J6WW04"/>
<dbReference type="InterPro" id="IPR001584">
    <property type="entry name" value="Integrase_cat-core"/>
</dbReference>
<dbReference type="SUPFAM" id="SSF53098">
    <property type="entry name" value="Ribonuclease H-like"/>
    <property type="match status" value="1"/>
</dbReference>
<sequence>MLCKVLHGNRSTYYKHFFSEPAPRIAVNQQIKSAIVHIYSDYDHSLGAYKIHHVLKRDYGITISVGRVYRLMAGMALPKMSTDTPKYKPAPIDGILCVNHLNQGFNPDAPNMIWVSDFTYIKVNGRFNYLCIVIALFARKIIGWNVSSEHSHNLVQAALQKAYTNREFPKHVLFHSDQGSEYKAFSVRKLLDRYQFVQSFSKKGYPYDNACCESFFKQMKRECLLRRTFYSTEQLRLTCFEYIQRYNSKRPHASLGYLTPNEVEEAYHQMQG</sequence>
<reference evidence="3 4" key="1">
    <citation type="submission" date="2015-06" db="EMBL/GenBank/DDBJ databases">
        <title>Draft genome sequence of beer spoilage bacterium Megasphaera cerevisiae type strain 20462.</title>
        <authorList>
            <person name="Kutumbaka K."/>
            <person name="Pasmowitz J."/>
            <person name="Mategko J."/>
            <person name="Reyes D."/>
            <person name="Friedrich A."/>
            <person name="Han S."/>
            <person name="Martens-Habbena W."/>
            <person name="Neal-McKinney J."/>
            <person name="Janagama H.K."/>
            <person name="Nadala C."/>
            <person name="Samadpour M."/>
        </authorList>
    </citation>
    <scope>NUCLEOTIDE SEQUENCE [LARGE SCALE GENOMIC DNA]</scope>
    <source>
        <strain evidence="3 4">DSM 20462</strain>
    </source>
</reference>
<dbReference type="InterPro" id="IPR050900">
    <property type="entry name" value="Transposase_IS3/IS150/IS904"/>
</dbReference>
<dbReference type="InterPro" id="IPR012337">
    <property type="entry name" value="RNaseH-like_sf"/>
</dbReference>